<accession>A0AAN8KBM5</accession>
<evidence type="ECO:0008006" key="11">
    <source>
        <dbReference type="Google" id="ProtNLM"/>
    </source>
</evidence>
<gene>
    <name evidence="9" type="ORF">SNE40_004393</name>
</gene>
<organism evidence="9 10">
    <name type="scientific">Patella caerulea</name>
    <name type="common">Rayed Mediterranean limpet</name>
    <dbReference type="NCBI Taxonomy" id="87958"/>
    <lineage>
        <taxon>Eukaryota</taxon>
        <taxon>Metazoa</taxon>
        <taxon>Spiralia</taxon>
        <taxon>Lophotrochozoa</taxon>
        <taxon>Mollusca</taxon>
        <taxon>Gastropoda</taxon>
        <taxon>Patellogastropoda</taxon>
        <taxon>Patelloidea</taxon>
        <taxon>Patellidae</taxon>
        <taxon>Patella</taxon>
    </lineage>
</organism>
<dbReference type="InterPro" id="IPR036396">
    <property type="entry name" value="Cyt_P450_sf"/>
</dbReference>
<dbReference type="PROSITE" id="PS00086">
    <property type="entry name" value="CYTOCHROME_P450"/>
    <property type="match status" value="1"/>
</dbReference>
<dbReference type="PANTHER" id="PTHR24289">
    <property type="entry name" value="STEROID 17-ALPHA-HYDROXYLASE/17,20 LYASE"/>
    <property type="match status" value="1"/>
</dbReference>
<keyword evidence="2 7" id="KW-0349">Heme</keyword>
<comment type="cofactor">
    <cofactor evidence="7">
        <name>heme</name>
        <dbReference type="ChEBI" id="CHEBI:30413"/>
    </cofactor>
</comment>
<dbReference type="GO" id="GO:0016705">
    <property type="term" value="F:oxidoreductase activity, acting on paired donors, with incorporation or reduction of molecular oxygen"/>
    <property type="evidence" value="ECO:0007669"/>
    <property type="project" value="InterPro"/>
</dbReference>
<dbReference type="AlphaFoldDB" id="A0AAN8KBM5"/>
<dbReference type="PANTHER" id="PTHR24289:SF1">
    <property type="entry name" value="STEROID 17-ALPHA-HYDROXYLASE_17,20 LYASE"/>
    <property type="match status" value="1"/>
</dbReference>
<evidence type="ECO:0000313" key="9">
    <source>
        <dbReference type="EMBL" id="KAK6188146.1"/>
    </source>
</evidence>
<reference evidence="9 10" key="1">
    <citation type="submission" date="2024-01" db="EMBL/GenBank/DDBJ databases">
        <title>The genome of the rayed Mediterranean limpet Patella caerulea (Linnaeus, 1758).</title>
        <authorList>
            <person name="Anh-Thu Weber A."/>
            <person name="Halstead-Nussloch G."/>
        </authorList>
    </citation>
    <scope>NUCLEOTIDE SEQUENCE [LARGE SCALE GENOMIC DNA]</scope>
    <source>
        <strain evidence="9">AATW-2023a</strain>
        <tissue evidence="9">Whole specimen</tissue>
    </source>
</reference>
<evidence type="ECO:0000256" key="3">
    <source>
        <dbReference type="ARBA" id="ARBA00022723"/>
    </source>
</evidence>
<dbReference type="EMBL" id="JAZGQO010000003">
    <property type="protein sequence ID" value="KAK6188146.1"/>
    <property type="molecule type" value="Genomic_DNA"/>
</dbReference>
<dbReference type="Gene3D" id="1.10.630.10">
    <property type="entry name" value="Cytochrome P450"/>
    <property type="match status" value="1"/>
</dbReference>
<keyword evidence="6 8" id="KW-0503">Monooxygenase</keyword>
<evidence type="ECO:0000313" key="10">
    <source>
        <dbReference type="Proteomes" id="UP001347796"/>
    </source>
</evidence>
<dbReference type="InterPro" id="IPR002401">
    <property type="entry name" value="Cyt_P450_E_grp-I"/>
</dbReference>
<dbReference type="PRINTS" id="PR00463">
    <property type="entry name" value="EP450I"/>
</dbReference>
<proteinExistence type="inferred from homology"/>
<keyword evidence="4 8" id="KW-0560">Oxidoreductase</keyword>
<dbReference type="InterPro" id="IPR017972">
    <property type="entry name" value="Cyt_P450_CS"/>
</dbReference>
<evidence type="ECO:0000256" key="1">
    <source>
        <dbReference type="ARBA" id="ARBA00010617"/>
    </source>
</evidence>
<dbReference type="Proteomes" id="UP001347796">
    <property type="component" value="Unassembled WGS sequence"/>
</dbReference>
<keyword evidence="5 7" id="KW-0408">Iron</keyword>
<evidence type="ECO:0000256" key="8">
    <source>
        <dbReference type="RuleBase" id="RU000461"/>
    </source>
</evidence>
<comment type="caution">
    <text evidence="9">The sequence shown here is derived from an EMBL/GenBank/DDBJ whole genome shotgun (WGS) entry which is preliminary data.</text>
</comment>
<name>A0AAN8KBM5_PATCE</name>
<comment type="similarity">
    <text evidence="1 8">Belongs to the cytochrome P450 family.</text>
</comment>
<keyword evidence="3 7" id="KW-0479">Metal-binding</keyword>
<keyword evidence="10" id="KW-1185">Reference proteome</keyword>
<evidence type="ECO:0000256" key="5">
    <source>
        <dbReference type="ARBA" id="ARBA00023004"/>
    </source>
</evidence>
<dbReference type="InterPro" id="IPR001128">
    <property type="entry name" value="Cyt_P450"/>
</dbReference>
<protein>
    <recommendedName>
        <fullName evidence="11">Cytochrome P450</fullName>
    </recommendedName>
</protein>
<dbReference type="GO" id="GO:0005506">
    <property type="term" value="F:iron ion binding"/>
    <property type="evidence" value="ECO:0007669"/>
    <property type="project" value="InterPro"/>
</dbReference>
<dbReference type="GO" id="GO:0004497">
    <property type="term" value="F:monooxygenase activity"/>
    <property type="evidence" value="ECO:0007669"/>
    <property type="project" value="UniProtKB-KW"/>
</dbReference>
<evidence type="ECO:0000256" key="4">
    <source>
        <dbReference type="ARBA" id="ARBA00023002"/>
    </source>
</evidence>
<evidence type="ECO:0000256" key="7">
    <source>
        <dbReference type="PIRSR" id="PIRSR602401-1"/>
    </source>
</evidence>
<feature type="binding site" description="axial binding residue" evidence="7">
    <location>
        <position position="439"/>
    </location>
    <ligand>
        <name>heme</name>
        <dbReference type="ChEBI" id="CHEBI:30413"/>
    </ligand>
    <ligandPart>
        <name>Fe</name>
        <dbReference type="ChEBI" id="CHEBI:18248"/>
    </ligandPart>
</feature>
<dbReference type="Pfam" id="PF00067">
    <property type="entry name" value="p450"/>
    <property type="match status" value="1"/>
</dbReference>
<evidence type="ECO:0000256" key="2">
    <source>
        <dbReference type="ARBA" id="ARBA00022617"/>
    </source>
</evidence>
<evidence type="ECO:0000256" key="6">
    <source>
        <dbReference type="ARBA" id="ARBA00023033"/>
    </source>
</evidence>
<dbReference type="SUPFAM" id="SSF48264">
    <property type="entry name" value="Cytochrome P450"/>
    <property type="match status" value="1"/>
</dbReference>
<dbReference type="GO" id="GO:0020037">
    <property type="term" value="F:heme binding"/>
    <property type="evidence" value="ECO:0007669"/>
    <property type="project" value="InterPro"/>
</dbReference>
<sequence>MSWLLIVTVVVLLVYIFITWRRNQNKTPLPPGPSIFESLKIVWGMIRRKDIHHIGESLAKRYGDIFVIRIFGSHLVYVNSFRILRKMFTSTNYRDVTNDRPPNFLREYILPTKQEMAFSDYSENQVKLRKIFHSVVKLYGDGIHAFEHLVTSEIQDLEEKLASVKTGQSVDFDMELTNSIIRILYIFLTDERPKDEVMVCSTIENYDRLLNIIFRFDINTSLTLFPWLRHLPTFIGKTFLEVMEEQERMLDIFLHRMKNESKKYSGGLLGAMLSEQERDSTLSEESVKGVIINTVVGGFVTTKGFLSGFFLLMLHYPDVQSRIQDEIDKEIGDKQPILNDRQELHYTNAAILECFRYIRHTIIGLPHMNNAEFEFEGYRIPANSTIITNYWYMARDGKIWKHPDMFKPERFLDDDGKLVSSDHPLRQGFNPFGVGRRNCVGESFAKSRIFLYVTSLLQKFTFLPDGGPLPSDDSSTWKPYAALHPDSLSCLIKIRKKCEH</sequence>